<feature type="signal peptide" evidence="1">
    <location>
        <begin position="1"/>
        <end position="24"/>
    </location>
</feature>
<evidence type="ECO:0000256" key="1">
    <source>
        <dbReference type="SAM" id="SignalP"/>
    </source>
</evidence>
<sequence>MLRRYTGLLVLASTLMLVSCKDNATNVPDPGETRPDFTALDVNPNSATHGEMVSPSDYIGSISAYYFGHAT</sequence>
<reference evidence="2" key="2">
    <citation type="journal article" date="2021" name="Microbiome">
        <title>Successional dynamics and alternative stable states in a saline activated sludge microbial community over 9 years.</title>
        <authorList>
            <person name="Wang Y."/>
            <person name="Ye J."/>
            <person name="Ju F."/>
            <person name="Liu L."/>
            <person name="Boyd J.A."/>
            <person name="Deng Y."/>
            <person name="Parks D.H."/>
            <person name="Jiang X."/>
            <person name="Yin X."/>
            <person name="Woodcroft B.J."/>
            <person name="Tyson G.W."/>
            <person name="Hugenholtz P."/>
            <person name="Polz M.F."/>
            <person name="Zhang T."/>
        </authorList>
    </citation>
    <scope>NUCLEOTIDE SEQUENCE</scope>
    <source>
        <strain evidence="2">HKST-UBA01</strain>
    </source>
</reference>
<dbReference type="Proteomes" id="UP000697710">
    <property type="component" value="Unassembled WGS sequence"/>
</dbReference>
<evidence type="ECO:0000313" key="3">
    <source>
        <dbReference type="Proteomes" id="UP000697710"/>
    </source>
</evidence>
<accession>A0A956M0V1</accession>
<keyword evidence="1" id="KW-0732">Signal</keyword>
<reference evidence="2" key="1">
    <citation type="submission" date="2020-04" db="EMBL/GenBank/DDBJ databases">
        <authorList>
            <person name="Zhang T."/>
        </authorList>
    </citation>
    <scope>NUCLEOTIDE SEQUENCE</scope>
    <source>
        <strain evidence="2">HKST-UBA01</strain>
    </source>
</reference>
<gene>
    <name evidence="2" type="ORF">KC729_16250</name>
</gene>
<dbReference type="EMBL" id="JAGQHR010000618">
    <property type="protein sequence ID" value="MCA9729240.1"/>
    <property type="molecule type" value="Genomic_DNA"/>
</dbReference>
<feature type="chain" id="PRO_5038097471" evidence="1">
    <location>
        <begin position="25"/>
        <end position="71"/>
    </location>
</feature>
<organism evidence="2 3">
    <name type="scientific">Eiseniibacteriota bacterium</name>
    <dbReference type="NCBI Taxonomy" id="2212470"/>
    <lineage>
        <taxon>Bacteria</taxon>
        <taxon>Candidatus Eiseniibacteriota</taxon>
    </lineage>
</organism>
<name>A0A956M0V1_UNCEI</name>
<protein>
    <submittedName>
        <fullName evidence="2">Uncharacterized protein</fullName>
    </submittedName>
</protein>
<proteinExistence type="predicted"/>
<comment type="caution">
    <text evidence="2">The sequence shown here is derived from an EMBL/GenBank/DDBJ whole genome shotgun (WGS) entry which is preliminary data.</text>
</comment>
<evidence type="ECO:0000313" key="2">
    <source>
        <dbReference type="EMBL" id="MCA9729240.1"/>
    </source>
</evidence>
<dbReference type="AlphaFoldDB" id="A0A956M0V1"/>
<dbReference type="PROSITE" id="PS51257">
    <property type="entry name" value="PROKAR_LIPOPROTEIN"/>
    <property type="match status" value="1"/>
</dbReference>